<dbReference type="PROSITE" id="PS50181">
    <property type="entry name" value="FBOX"/>
    <property type="match status" value="1"/>
</dbReference>
<dbReference type="AlphaFoldDB" id="A0AA39CF01"/>
<keyword evidence="3" id="KW-1185">Reference proteome</keyword>
<dbReference type="EMBL" id="JAPDRK010000015">
    <property type="protein sequence ID" value="KAJ9605749.1"/>
    <property type="molecule type" value="Genomic_DNA"/>
</dbReference>
<dbReference type="Gene3D" id="3.80.10.10">
    <property type="entry name" value="Ribonuclease Inhibitor"/>
    <property type="match status" value="1"/>
</dbReference>
<dbReference type="Gene3D" id="1.25.40.10">
    <property type="entry name" value="Tetratricopeptide repeat domain"/>
    <property type="match status" value="1"/>
</dbReference>
<proteinExistence type="predicted"/>
<reference evidence="2" key="1">
    <citation type="submission" date="2022-10" db="EMBL/GenBank/DDBJ databases">
        <title>Culturing micro-colonial fungi from biological soil crusts in the Mojave desert and describing Neophaeococcomyces mojavensis, and introducing the new genera and species Taxawa tesnikishii.</title>
        <authorList>
            <person name="Kurbessoian T."/>
            <person name="Stajich J.E."/>
        </authorList>
    </citation>
    <scope>NUCLEOTIDE SEQUENCE</scope>
    <source>
        <strain evidence="2">TK_41</strain>
    </source>
</reference>
<name>A0AA39CF01_9EURO</name>
<feature type="domain" description="F-box" evidence="1">
    <location>
        <begin position="154"/>
        <end position="201"/>
    </location>
</feature>
<organism evidence="2 3">
    <name type="scientific">Cladophialophora chaetospira</name>
    <dbReference type="NCBI Taxonomy" id="386627"/>
    <lineage>
        <taxon>Eukaryota</taxon>
        <taxon>Fungi</taxon>
        <taxon>Dikarya</taxon>
        <taxon>Ascomycota</taxon>
        <taxon>Pezizomycotina</taxon>
        <taxon>Eurotiomycetes</taxon>
        <taxon>Chaetothyriomycetidae</taxon>
        <taxon>Chaetothyriales</taxon>
        <taxon>Herpotrichiellaceae</taxon>
        <taxon>Cladophialophora</taxon>
    </lineage>
</organism>
<dbReference type="InterPro" id="IPR032675">
    <property type="entry name" value="LRR_dom_sf"/>
</dbReference>
<dbReference type="SUPFAM" id="SSF81383">
    <property type="entry name" value="F-box domain"/>
    <property type="match status" value="1"/>
</dbReference>
<comment type="caution">
    <text evidence="2">The sequence shown here is derived from an EMBL/GenBank/DDBJ whole genome shotgun (WGS) entry which is preliminary data.</text>
</comment>
<dbReference type="InterPro" id="IPR001810">
    <property type="entry name" value="F-box_dom"/>
</dbReference>
<dbReference type="SUPFAM" id="SSF48452">
    <property type="entry name" value="TPR-like"/>
    <property type="match status" value="1"/>
</dbReference>
<evidence type="ECO:0000259" key="1">
    <source>
        <dbReference type="PROSITE" id="PS50181"/>
    </source>
</evidence>
<dbReference type="InterPro" id="IPR011990">
    <property type="entry name" value="TPR-like_helical_dom_sf"/>
</dbReference>
<evidence type="ECO:0000313" key="3">
    <source>
        <dbReference type="Proteomes" id="UP001172673"/>
    </source>
</evidence>
<dbReference type="InterPro" id="IPR036047">
    <property type="entry name" value="F-box-like_dom_sf"/>
</dbReference>
<dbReference type="SUPFAM" id="SSF52047">
    <property type="entry name" value="RNI-like"/>
    <property type="match status" value="1"/>
</dbReference>
<dbReference type="Proteomes" id="UP001172673">
    <property type="component" value="Unassembled WGS sequence"/>
</dbReference>
<evidence type="ECO:0000313" key="2">
    <source>
        <dbReference type="EMBL" id="KAJ9605749.1"/>
    </source>
</evidence>
<accession>A0AA39CF01</accession>
<protein>
    <recommendedName>
        <fullName evidence="1">F-box domain-containing protein</fullName>
    </recommendedName>
</protein>
<sequence length="561" mass="63483">MSDHPVITNLAAKLNPSRAVTNLIAFSKAANRDRHFKLALDLVNAAIQNPGNDTKTHRASLLDARCLLRIRMRDWEAALTDAKSMIHVHRADVRGYLRCAQIERERKNLDTAVEHVRHGLTLSCVRGSQRELLTKEMAKLTNEIDAQILFSKPQDPLTTLPLEIVELIFQYLSYRQLIQMLRISKSYRMVMCSIRPIVDTLQFPEAEKVTPRMLQAGLGRWKIRKVIRTARLTDASLTLLKSTITSWQILETLEVFGVQAGLSLDWTLPLPANKLRSVFFDRDTHVPVAFICNSLLRHCPELEAAHFRSVVGDPWGLTLASESLQDLQLYFSEERPIQAPIDLLSGLPRLEKLNCTWLVFPAGSSVLDLRRTRLKDLNLNSCYLPNIHLPACISHLTIVQCIWLNVGHQGSAAGSFPALDSLERLCFASDTYPEFLLQAAAKTKTAKLRKVLLQEDSLEGESRLAELLETDWFKGVEVLEAWDCMFDDSHSQLFVSALPNIKELTIRESYEFTDAFIKSLIQAPGTKLKNISIRSCGRVPEKIVSWARGRGVKVTWEEDID</sequence>
<dbReference type="Pfam" id="PF00646">
    <property type="entry name" value="F-box"/>
    <property type="match status" value="1"/>
</dbReference>
<gene>
    <name evidence="2" type="ORF">H2200_009598</name>
</gene>
<dbReference type="Gene3D" id="1.20.1280.50">
    <property type="match status" value="1"/>
</dbReference>